<dbReference type="PANTHER" id="PTHR11986">
    <property type="entry name" value="AMINOTRANSFERASE CLASS III"/>
    <property type="match status" value="1"/>
</dbReference>
<keyword evidence="4" id="KW-0808">Transferase</keyword>
<evidence type="ECO:0000313" key="8">
    <source>
        <dbReference type="Proteomes" id="UP000799049"/>
    </source>
</evidence>
<accession>A0A8K0F4A6</accession>
<dbReference type="AlphaFoldDB" id="A0A8K0F4A6"/>
<dbReference type="GO" id="GO:0008483">
    <property type="term" value="F:transaminase activity"/>
    <property type="evidence" value="ECO:0007669"/>
    <property type="project" value="UniProtKB-KW"/>
</dbReference>
<dbReference type="InterPro" id="IPR005814">
    <property type="entry name" value="Aminotrans_3"/>
</dbReference>
<dbReference type="Gene3D" id="3.90.1150.10">
    <property type="entry name" value="Aspartate Aminotransferase, domain 1"/>
    <property type="match status" value="1"/>
</dbReference>
<gene>
    <name evidence="7" type="ORF">ANDGO_04226</name>
</gene>
<keyword evidence="5 6" id="KW-0663">Pyridoxal phosphate</keyword>
<dbReference type="PIRSF" id="PIRSF000521">
    <property type="entry name" value="Transaminase_4ab_Lys_Orn"/>
    <property type="match status" value="1"/>
</dbReference>
<dbReference type="SUPFAM" id="SSF53383">
    <property type="entry name" value="PLP-dependent transferases"/>
    <property type="match status" value="1"/>
</dbReference>
<comment type="similarity">
    <text evidence="2 6">Belongs to the class-III pyridoxal-phosphate-dependent aminotransferase family.</text>
</comment>
<keyword evidence="3 7" id="KW-0032">Aminotransferase</keyword>
<dbReference type="PROSITE" id="PS00600">
    <property type="entry name" value="AA_TRANSFER_CLASS_3"/>
    <property type="match status" value="1"/>
</dbReference>
<name>A0A8K0F4A6_ANDGO</name>
<dbReference type="CDD" id="cd00610">
    <property type="entry name" value="OAT_like"/>
    <property type="match status" value="1"/>
</dbReference>
<comment type="caution">
    <text evidence="7">The sequence shown here is derived from an EMBL/GenBank/DDBJ whole genome shotgun (WGS) entry which is preliminary data.</text>
</comment>
<dbReference type="GO" id="GO:0030170">
    <property type="term" value="F:pyridoxal phosphate binding"/>
    <property type="evidence" value="ECO:0007669"/>
    <property type="project" value="InterPro"/>
</dbReference>
<dbReference type="InterPro" id="IPR015424">
    <property type="entry name" value="PyrdxlP-dep_Trfase"/>
</dbReference>
<dbReference type="InterPro" id="IPR049704">
    <property type="entry name" value="Aminotrans_3_PPA_site"/>
</dbReference>
<protein>
    <submittedName>
        <fullName evidence="7">Mitochondrial 4-aminobutyrate transaminase (Alanine-glyoxylate aminotransferase (AGAT))</fullName>
    </submittedName>
</protein>
<keyword evidence="8" id="KW-1185">Reference proteome</keyword>
<evidence type="ECO:0000256" key="5">
    <source>
        <dbReference type="ARBA" id="ARBA00022898"/>
    </source>
</evidence>
<proteinExistence type="inferred from homology"/>
<evidence type="ECO:0000256" key="2">
    <source>
        <dbReference type="ARBA" id="ARBA00008954"/>
    </source>
</evidence>
<reference evidence="7" key="1">
    <citation type="submission" date="2019-09" db="EMBL/GenBank/DDBJ databases">
        <title>The Mitochondrial Proteome of the Jakobid, Andalucia godoyi, a Protist With the Most Gene-Rich and Bacteria-Like Mitochondrial Genome.</title>
        <authorList>
            <person name="Gray M.W."/>
            <person name="Burger G."/>
            <person name="Derelle R."/>
            <person name="Klimes V."/>
            <person name="Leger M."/>
            <person name="Sarrasin M."/>
            <person name="Vlcek C."/>
            <person name="Roger A.J."/>
            <person name="Elias M."/>
            <person name="Lang B.F."/>
        </authorList>
    </citation>
    <scope>NUCLEOTIDE SEQUENCE</scope>
    <source>
        <strain evidence="7">And28</strain>
    </source>
</reference>
<organism evidence="7 8">
    <name type="scientific">Andalucia godoyi</name>
    <name type="common">Flagellate</name>
    <dbReference type="NCBI Taxonomy" id="505711"/>
    <lineage>
        <taxon>Eukaryota</taxon>
        <taxon>Discoba</taxon>
        <taxon>Jakobida</taxon>
        <taxon>Andalucina</taxon>
        <taxon>Andaluciidae</taxon>
        <taxon>Andalucia</taxon>
    </lineage>
</organism>
<dbReference type="Pfam" id="PF00202">
    <property type="entry name" value="Aminotran_3"/>
    <property type="match status" value="1"/>
</dbReference>
<evidence type="ECO:0000256" key="4">
    <source>
        <dbReference type="ARBA" id="ARBA00022679"/>
    </source>
</evidence>
<evidence type="ECO:0000256" key="3">
    <source>
        <dbReference type="ARBA" id="ARBA00022576"/>
    </source>
</evidence>
<dbReference type="Proteomes" id="UP000799049">
    <property type="component" value="Unassembled WGS sequence"/>
</dbReference>
<dbReference type="OrthoDB" id="5419315at2759"/>
<dbReference type="FunFam" id="3.40.640.10:FF:000013">
    <property type="entry name" value="4-aminobutyrate aminotransferase"/>
    <property type="match status" value="1"/>
</dbReference>
<evidence type="ECO:0000313" key="7">
    <source>
        <dbReference type="EMBL" id="KAF0852749.1"/>
    </source>
</evidence>
<dbReference type="PANTHER" id="PTHR11986:SF79">
    <property type="entry name" value="ACETYLORNITHINE AMINOTRANSFERASE, MITOCHONDRIAL"/>
    <property type="match status" value="1"/>
</dbReference>
<dbReference type="InterPro" id="IPR015421">
    <property type="entry name" value="PyrdxlP-dep_Trfase_major"/>
</dbReference>
<dbReference type="InterPro" id="IPR015422">
    <property type="entry name" value="PyrdxlP-dep_Trfase_small"/>
</dbReference>
<comment type="cofactor">
    <cofactor evidence="1">
        <name>pyridoxal 5'-phosphate</name>
        <dbReference type="ChEBI" id="CHEBI:597326"/>
    </cofactor>
</comment>
<sequence>MTRLPGLKALAPVWSRVTNIVAKEARGAWITDVNGRKWLDFTTGIAVCNTGHCHPRVVSAAQQQLSKIMHAQMNIVYSESAVKLAESLQDIMPDPSLNRFFFTNSGAEAIEAAVKLAKQVTKKNNIICFENSFHGRTMGALSMTASKNVYSRGGGQVPGIHFARFPRCSSSCRIPASSGEPCCWDPIDSVEDVLKTRSAPGDTAAILVEPIQGEGGYVLPPPGFFKKLRELCDREGILLILDEVQSGMGRTGSWFAIEQLDDIRPDIMVVAKGIASGLPLSVVCANGESLMDKWIPGSHGGTYGGNAVSCAAAVETINVLRDEKLLENAVARGQQALDFMRVNKWAERFPLKDTRGLGLMIGIEFDPLLKGCAGKVTSAALEDGLMLMTAGSRETIRLMPPLVLSEPDMSLALSIIEKSMSRVFKK</sequence>
<evidence type="ECO:0000256" key="1">
    <source>
        <dbReference type="ARBA" id="ARBA00001933"/>
    </source>
</evidence>
<dbReference type="InterPro" id="IPR050103">
    <property type="entry name" value="Class-III_PLP-dep_AT"/>
</dbReference>
<evidence type="ECO:0000256" key="6">
    <source>
        <dbReference type="RuleBase" id="RU003560"/>
    </source>
</evidence>
<dbReference type="GO" id="GO:0042802">
    <property type="term" value="F:identical protein binding"/>
    <property type="evidence" value="ECO:0007669"/>
    <property type="project" value="TreeGrafter"/>
</dbReference>
<dbReference type="EMBL" id="VRVR01000018">
    <property type="protein sequence ID" value="KAF0852749.1"/>
    <property type="molecule type" value="Genomic_DNA"/>
</dbReference>
<dbReference type="Gene3D" id="3.40.640.10">
    <property type="entry name" value="Type I PLP-dependent aspartate aminotransferase-like (Major domain)"/>
    <property type="match status" value="1"/>
</dbReference>